<gene>
    <name evidence="2" type="ORF">Cspa_c44420</name>
</gene>
<dbReference type="OrthoDB" id="1913401at2"/>
<dbReference type="KEGG" id="csr:Cspa_c44420"/>
<dbReference type="RefSeq" id="WP_015394506.1">
    <property type="nucleotide sequence ID" value="NC_020291.1"/>
</dbReference>
<protein>
    <submittedName>
        <fullName evidence="2">Prepilin-type N-terminal cleavage/methylation domain-containing protein</fullName>
    </submittedName>
</protein>
<dbReference type="eggNOG" id="ENOG5030GSM">
    <property type="taxonomic scope" value="Bacteria"/>
</dbReference>
<dbReference type="Pfam" id="PF07963">
    <property type="entry name" value="N_methyl"/>
    <property type="match status" value="1"/>
</dbReference>
<dbReference type="STRING" id="36745.CLSAP_42140"/>
<accession>M1LY63</accession>
<feature type="transmembrane region" description="Helical" evidence="1">
    <location>
        <begin position="7"/>
        <end position="32"/>
    </location>
</feature>
<keyword evidence="1" id="KW-0812">Transmembrane</keyword>
<keyword evidence="1" id="KW-0472">Membrane</keyword>
<reference evidence="2 3" key="1">
    <citation type="submission" date="2013-02" db="EMBL/GenBank/DDBJ databases">
        <title>Genome sequence of Clostridium saccharoperbutylacetonicum N1-4(HMT).</title>
        <authorList>
            <person name="Poehlein A."/>
            <person name="Daniel R."/>
        </authorList>
    </citation>
    <scope>NUCLEOTIDE SEQUENCE [LARGE SCALE GENOMIC DNA]</scope>
    <source>
        <strain evidence="3">N1-4(HMT)</strain>
    </source>
</reference>
<dbReference type="AlphaFoldDB" id="M1LY63"/>
<evidence type="ECO:0000313" key="3">
    <source>
        <dbReference type="Proteomes" id="UP000011728"/>
    </source>
</evidence>
<name>M1LY63_9CLOT</name>
<dbReference type="InterPro" id="IPR012902">
    <property type="entry name" value="N_methyl_site"/>
</dbReference>
<evidence type="ECO:0000313" key="2">
    <source>
        <dbReference type="EMBL" id="AGF58195.1"/>
    </source>
</evidence>
<dbReference type="NCBIfam" id="TIGR02532">
    <property type="entry name" value="IV_pilin_GFxxxE"/>
    <property type="match status" value="1"/>
</dbReference>
<dbReference type="EMBL" id="CP004121">
    <property type="protein sequence ID" value="AGF58195.1"/>
    <property type="molecule type" value="Genomic_DNA"/>
</dbReference>
<evidence type="ECO:0000256" key="1">
    <source>
        <dbReference type="SAM" id="Phobius"/>
    </source>
</evidence>
<sequence length="167" mass="18620">MKKKKSAFTLLEMIITLAITVIIISIAGSMLMTGNKVFSDSDVKSTLQIEGQDIQEKLSDIGMQGIEITSEEPLIVKSYLKGNDTTPRYFKIGKNKNGNLIINQDIDSSCSDEANDQIISRNLKTLQTIVSDNGKSINFNIVLTRKQGFSNVDHEIKFTIYLRNKVS</sequence>
<keyword evidence="1" id="KW-1133">Transmembrane helix</keyword>
<dbReference type="HOGENOM" id="CLU_1591688_0_0_9"/>
<proteinExistence type="predicted"/>
<keyword evidence="3" id="KW-1185">Reference proteome</keyword>
<dbReference type="PATRIC" id="fig|931276.5.peg.4475"/>
<dbReference type="Proteomes" id="UP000011728">
    <property type="component" value="Chromosome"/>
</dbReference>
<organism evidence="2 3">
    <name type="scientific">Clostridium saccharoperbutylacetonicum N1-4(HMT)</name>
    <dbReference type="NCBI Taxonomy" id="931276"/>
    <lineage>
        <taxon>Bacteria</taxon>
        <taxon>Bacillati</taxon>
        <taxon>Bacillota</taxon>
        <taxon>Clostridia</taxon>
        <taxon>Eubacteriales</taxon>
        <taxon>Clostridiaceae</taxon>
        <taxon>Clostridium</taxon>
    </lineage>
</organism>